<gene>
    <name evidence="1" type="ORF">H0235_012961</name>
</gene>
<keyword evidence="2" id="KW-1185">Reference proteome</keyword>
<dbReference type="EMBL" id="JACSDY010000012">
    <property type="protein sequence ID" value="KAF7413110.1"/>
    <property type="molecule type" value="Genomic_DNA"/>
</dbReference>
<dbReference type="Proteomes" id="UP000600918">
    <property type="component" value="Unassembled WGS sequence"/>
</dbReference>
<sequence>MALQSLTVLTDQQLLVVLLLYYEEIPPYHLIIPSRFDSNEKHFSTGEQTDDTVDPWSSSKKEPVLETIDTTPQIYLPIYYKEQLRDPRISKRKHHLRIVSDFAGIMIPRKYISQEFISSRDQKMLPQRFT</sequence>
<organism evidence="1 2">
    <name type="scientific">Vespula pensylvanica</name>
    <name type="common">Western yellow jacket</name>
    <name type="synonym">Wasp</name>
    <dbReference type="NCBI Taxonomy" id="30213"/>
    <lineage>
        <taxon>Eukaryota</taxon>
        <taxon>Metazoa</taxon>
        <taxon>Ecdysozoa</taxon>
        <taxon>Arthropoda</taxon>
        <taxon>Hexapoda</taxon>
        <taxon>Insecta</taxon>
        <taxon>Pterygota</taxon>
        <taxon>Neoptera</taxon>
        <taxon>Endopterygota</taxon>
        <taxon>Hymenoptera</taxon>
        <taxon>Apocrita</taxon>
        <taxon>Aculeata</taxon>
        <taxon>Vespoidea</taxon>
        <taxon>Vespidae</taxon>
        <taxon>Vespinae</taxon>
        <taxon>Vespula</taxon>
    </lineage>
</organism>
<evidence type="ECO:0000313" key="1">
    <source>
        <dbReference type="EMBL" id="KAF7413110.1"/>
    </source>
</evidence>
<name>A0A834KVT8_VESPE</name>
<protein>
    <submittedName>
        <fullName evidence="1">Uncharacterized protein</fullName>
    </submittedName>
</protein>
<comment type="caution">
    <text evidence="1">The sequence shown here is derived from an EMBL/GenBank/DDBJ whole genome shotgun (WGS) entry which is preliminary data.</text>
</comment>
<accession>A0A834KVT8</accession>
<evidence type="ECO:0000313" key="2">
    <source>
        <dbReference type="Proteomes" id="UP000600918"/>
    </source>
</evidence>
<reference evidence="1" key="1">
    <citation type="journal article" date="2020" name="G3 (Bethesda)">
        <title>High-Quality Assemblies for Three Invasive Social Wasps from the &lt;i&gt;Vespula&lt;/i&gt; Genus.</title>
        <authorList>
            <person name="Harrop T.W.R."/>
            <person name="Guhlin J."/>
            <person name="McLaughlin G.M."/>
            <person name="Permina E."/>
            <person name="Stockwell P."/>
            <person name="Gilligan J."/>
            <person name="Le Lec M.F."/>
            <person name="Gruber M.A.M."/>
            <person name="Quinn O."/>
            <person name="Lovegrove M."/>
            <person name="Duncan E.J."/>
            <person name="Remnant E.J."/>
            <person name="Van Eeckhoven J."/>
            <person name="Graham B."/>
            <person name="Knapp R.A."/>
            <person name="Langford K.W."/>
            <person name="Kronenberg Z."/>
            <person name="Press M.O."/>
            <person name="Eacker S.M."/>
            <person name="Wilson-Rankin E.E."/>
            <person name="Purcell J."/>
            <person name="Lester P.J."/>
            <person name="Dearden P.K."/>
        </authorList>
    </citation>
    <scope>NUCLEOTIDE SEQUENCE</scope>
    <source>
        <strain evidence="1">Volc-1</strain>
    </source>
</reference>
<proteinExistence type="predicted"/>
<dbReference type="AlphaFoldDB" id="A0A834KVT8"/>